<gene>
    <name evidence="2" type="ORF">GCM10010136_00820</name>
</gene>
<keyword evidence="1" id="KW-0472">Membrane</keyword>
<feature type="transmembrane region" description="Helical" evidence="1">
    <location>
        <begin position="140"/>
        <end position="157"/>
    </location>
</feature>
<feature type="transmembrane region" description="Helical" evidence="1">
    <location>
        <begin position="41"/>
        <end position="63"/>
    </location>
</feature>
<dbReference type="RefSeq" id="WP_382344704.1">
    <property type="nucleotide sequence ID" value="NZ_JBHSPZ010000004.1"/>
</dbReference>
<evidence type="ECO:0008006" key="4">
    <source>
        <dbReference type="Google" id="ProtNLM"/>
    </source>
</evidence>
<keyword evidence="3" id="KW-1185">Reference proteome</keyword>
<sequence>MGGRLLARIGLVLGLAALLIQFSITIPESMETGRGFFASLVFYFSFFTILTNIYVVLVYVAYLRGKPEFFTRPPVRACAATSIALVMIVYATMLAGLYAPRGWFLTADILLHYICPPVFVLWWAIFAADGTVKLRDLAPWLTYPLLYFLLICVRWIIVDEMPYPFIDPGNGGWAHVGKGVLTMSIFFFLISLMFIVADRAIARLRR</sequence>
<feature type="transmembrane region" description="Helical" evidence="1">
    <location>
        <begin position="110"/>
        <end position="128"/>
    </location>
</feature>
<feature type="transmembrane region" description="Helical" evidence="1">
    <location>
        <begin position="75"/>
        <end position="98"/>
    </location>
</feature>
<keyword evidence="1" id="KW-0812">Transmembrane</keyword>
<dbReference type="AlphaFoldDB" id="A0A8J3DLJ7"/>
<proteinExistence type="predicted"/>
<accession>A0A8J3DLJ7</accession>
<evidence type="ECO:0000313" key="3">
    <source>
        <dbReference type="Proteomes" id="UP000641137"/>
    </source>
</evidence>
<dbReference type="EMBL" id="BMZO01000001">
    <property type="protein sequence ID" value="GHC60656.1"/>
    <property type="molecule type" value="Genomic_DNA"/>
</dbReference>
<evidence type="ECO:0000313" key="2">
    <source>
        <dbReference type="EMBL" id="GHC60656.1"/>
    </source>
</evidence>
<feature type="transmembrane region" description="Helical" evidence="1">
    <location>
        <begin position="177"/>
        <end position="197"/>
    </location>
</feature>
<dbReference type="InterPro" id="IPR049713">
    <property type="entry name" value="Pr6Pr-like"/>
</dbReference>
<dbReference type="NCBIfam" id="NF038065">
    <property type="entry name" value="Pr6Pr"/>
    <property type="match status" value="1"/>
</dbReference>
<dbReference type="Proteomes" id="UP000641137">
    <property type="component" value="Unassembled WGS sequence"/>
</dbReference>
<comment type="caution">
    <text evidence="2">The sequence shown here is derived from an EMBL/GenBank/DDBJ whole genome shotgun (WGS) entry which is preliminary data.</text>
</comment>
<protein>
    <recommendedName>
        <fullName evidence="4">FAR-17a/AIG1-like protein</fullName>
    </recommendedName>
</protein>
<organism evidence="2 3">
    <name type="scientific">Limoniibacter endophyticus</name>
    <dbReference type="NCBI Taxonomy" id="1565040"/>
    <lineage>
        <taxon>Bacteria</taxon>
        <taxon>Pseudomonadati</taxon>
        <taxon>Pseudomonadota</taxon>
        <taxon>Alphaproteobacteria</taxon>
        <taxon>Hyphomicrobiales</taxon>
        <taxon>Bartonellaceae</taxon>
        <taxon>Limoniibacter</taxon>
    </lineage>
</organism>
<keyword evidence="1" id="KW-1133">Transmembrane helix</keyword>
<reference evidence="2" key="2">
    <citation type="submission" date="2020-09" db="EMBL/GenBank/DDBJ databases">
        <authorList>
            <person name="Sun Q."/>
            <person name="Kim S."/>
        </authorList>
    </citation>
    <scope>NUCLEOTIDE SEQUENCE</scope>
    <source>
        <strain evidence="2">KCTC 42097</strain>
    </source>
</reference>
<evidence type="ECO:0000256" key="1">
    <source>
        <dbReference type="SAM" id="Phobius"/>
    </source>
</evidence>
<name>A0A8J3DLJ7_9HYPH</name>
<reference evidence="2" key="1">
    <citation type="journal article" date="2014" name="Int. J. Syst. Evol. Microbiol.">
        <title>Complete genome sequence of Corynebacterium casei LMG S-19264T (=DSM 44701T), isolated from a smear-ripened cheese.</title>
        <authorList>
            <consortium name="US DOE Joint Genome Institute (JGI-PGF)"/>
            <person name="Walter F."/>
            <person name="Albersmeier A."/>
            <person name="Kalinowski J."/>
            <person name="Ruckert C."/>
        </authorList>
    </citation>
    <scope>NUCLEOTIDE SEQUENCE</scope>
    <source>
        <strain evidence="2">KCTC 42097</strain>
    </source>
</reference>